<comment type="caution">
    <text evidence="1">The sequence shown here is derived from an EMBL/GenBank/DDBJ whole genome shotgun (WGS) entry which is preliminary data.</text>
</comment>
<accession>A0A7W4KBR7</accession>
<reference evidence="1 2" key="1">
    <citation type="submission" date="2020-04" db="EMBL/GenBank/DDBJ databases">
        <title>Description of novel Gluconacetobacter.</title>
        <authorList>
            <person name="Sombolestani A."/>
        </authorList>
    </citation>
    <scope>NUCLEOTIDE SEQUENCE [LARGE SCALE GENOMIC DNA]</scope>
    <source>
        <strain evidence="1 2">LMG 27800</strain>
    </source>
</reference>
<dbReference type="RefSeq" id="WP_182947583.1">
    <property type="nucleotide sequence ID" value="NZ_JABEQK010000002.1"/>
</dbReference>
<proteinExistence type="predicted"/>
<dbReference type="Proteomes" id="UP000540556">
    <property type="component" value="Unassembled WGS sequence"/>
</dbReference>
<evidence type="ECO:0000313" key="2">
    <source>
        <dbReference type="Proteomes" id="UP000540556"/>
    </source>
</evidence>
<protein>
    <submittedName>
        <fullName evidence="1">Uncharacterized protein</fullName>
    </submittedName>
</protein>
<name>A0A7W4KBR7_9PROT</name>
<sequence length="54" mass="6049">MALHPKEKAGELVSQLGDKALEEAEKQYGVALEMLDLKQQGYWLDVIDHIKNPG</sequence>
<gene>
    <name evidence="1" type="ORF">HLH27_02690</name>
</gene>
<dbReference type="AlphaFoldDB" id="A0A7W4KBR7"/>
<organism evidence="1 2">
    <name type="scientific">Gluconacetobacter takamatsuzukensis</name>
    <dbReference type="NCBI Taxonomy" id="1286190"/>
    <lineage>
        <taxon>Bacteria</taxon>
        <taxon>Pseudomonadati</taxon>
        <taxon>Pseudomonadota</taxon>
        <taxon>Alphaproteobacteria</taxon>
        <taxon>Acetobacterales</taxon>
        <taxon>Acetobacteraceae</taxon>
        <taxon>Gluconacetobacter</taxon>
    </lineage>
</organism>
<evidence type="ECO:0000313" key="1">
    <source>
        <dbReference type="EMBL" id="MBB2203925.1"/>
    </source>
</evidence>
<dbReference type="EMBL" id="JABEQK010000002">
    <property type="protein sequence ID" value="MBB2203925.1"/>
    <property type="molecule type" value="Genomic_DNA"/>
</dbReference>
<keyword evidence="2" id="KW-1185">Reference proteome</keyword>